<dbReference type="RefSeq" id="XP_040758137.1">
    <property type="nucleotide sequence ID" value="XM_040903334.1"/>
</dbReference>
<evidence type="ECO:0000313" key="3">
    <source>
        <dbReference type="Proteomes" id="UP000076871"/>
    </source>
</evidence>
<accession>A0A165B737</accession>
<keyword evidence="3" id="KW-1185">Reference proteome</keyword>
<feature type="region of interest" description="Disordered" evidence="1">
    <location>
        <begin position="57"/>
        <end position="80"/>
    </location>
</feature>
<evidence type="ECO:0000313" key="2">
    <source>
        <dbReference type="EMBL" id="KZT00397.1"/>
    </source>
</evidence>
<gene>
    <name evidence="2" type="ORF">LAESUDRAFT_625829</name>
</gene>
<dbReference type="AlphaFoldDB" id="A0A165B737"/>
<dbReference type="GeneID" id="63820365"/>
<protein>
    <submittedName>
        <fullName evidence="2">Uncharacterized protein</fullName>
    </submittedName>
</protein>
<organism evidence="2 3">
    <name type="scientific">Laetiporus sulphureus 93-53</name>
    <dbReference type="NCBI Taxonomy" id="1314785"/>
    <lineage>
        <taxon>Eukaryota</taxon>
        <taxon>Fungi</taxon>
        <taxon>Dikarya</taxon>
        <taxon>Basidiomycota</taxon>
        <taxon>Agaricomycotina</taxon>
        <taxon>Agaricomycetes</taxon>
        <taxon>Polyporales</taxon>
        <taxon>Laetiporus</taxon>
    </lineage>
</organism>
<dbReference type="Proteomes" id="UP000076871">
    <property type="component" value="Unassembled WGS sequence"/>
</dbReference>
<dbReference type="OrthoDB" id="3362494at2759"/>
<proteinExistence type="predicted"/>
<sequence>LIQLDEAFVDFWSDALLDPIASDWPIFVVCQLKPLKDVEAGGRPISWLVLEQVFTRPASSPKLPSPVAAASNRTSSPKPS</sequence>
<feature type="non-terminal residue" evidence="2">
    <location>
        <position position="80"/>
    </location>
</feature>
<feature type="non-terminal residue" evidence="2">
    <location>
        <position position="1"/>
    </location>
</feature>
<evidence type="ECO:0000256" key="1">
    <source>
        <dbReference type="SAM" id="MobiDB-lite"/>
    </source>
</evidence>
<feature type="compositionally biased region" description="Polar residues" evidence="1">
    <location>
        <begin position="71"/>
        <end position="80"/>
    </location>
</feature>
<name>A0A165B737_9APHY</name>
<dbReference type="EMBL" id="KV427687">
    <property type="protein sequence ID" value="KZT00397.1"/>
    <property type="molecule type" value="Genomic_DNA"/>
</dbReference>
<dbReference type="STRING" id="1314785.A0A165B737"/>
<dbReference type="InParanoid" id="A0A165B737"/>
<reference evidence="2 3" key="1">
    <citation type="journal article" date="2016" name="Mol. Biol. Evol.">
        <title>Comparative Genomics of Early-Diverging Mushroom-Forming Fungi Provides Insights into the Origins of Lignocellulose Decay Capabilities.</title>
        <authorList>
            <person name="Nagy L.G."/>
            <person name="Riley R."/>
            <person name="Tritt A."/>
            <person name="Adam C."/>
            <person name="Daum C."/>
            <person name="Floudas D."/>
            <person name="Sun H."/>
            <person name="Yadav J.S."/>
            <person name="Pangilinan J."/>
            <person name="Larsson K.H."/>
            <person name="Matsuura K."/>
            <person name="Barry K."/>
            <person name="Labutti K."/>
            <person name="Kuo R."/>
            <person name="Ohm R.A."/>
            <person name="Bhattacharya S.S."/>
            <person name="Shirouzu T."/>
            <person name="Yoshinaga Y."/>
            <person name="Martin F.M."/>
            <person name="Grigoriev I.V."/>
            <person name="Hibbett D.S."/>
        </authorList>
    </citation>
    <scope>NUCLEOTIDE SEQUENCE [LARGE SCALE GENOMIC DNA]</scope>
    <source>
        <strain evidence="2 3">93-53</strain>
    </source>
</reference>